<keyword evidence="7 8" id="KW-0807">Transducer</keyword>
<evidence type="ECO:0000256" key="4">
    <source>
        <dbReference type="ARBA" id="ARBA00022989"/>
    </source>
</evidence>
<dbReference type="GO" id="GO:0030425">
    <property type="term" value="C:dendrite"/>
    <property type="evidence" value="ECO:0007669"/>
    <property type="project" value="TreeGrafter"/>
</dbReference>
<feature type="transmembrane region" description="Helical" evidence="8">
    <location>
        <begin position="330"/>
        <end position="352"/>
    </location>
</feature>
<dbReference type="Proteomes" id="UP001461498">
    <property type="component" value="Unassembled WGS sequence"/>
</dbReference>
<protein>
    <recommendedName>
        <fullName evidence="8">Gustatory receptor</fullName>
    </recommendedName>
</protein>
<dbReference type="EMBL" id="JAPXFL010000006">
    <property type="protein sequence ID" value="KAK9504848.1"/>
    <property type="molecule type" value="Genomic_DNA"/>
</dbReference>
<evidence type="ECO:0000256" key="7">
    <source>
        <dbReference type="ARBA" id="ARBA00023224"/>
    </source>
</evidence>
<name>A0AAW1D460_9HEMI</name>
<feature type="transmembrane region" description="Helical" evidence="8">
    <location>
        <begin position="223"/>
        <end position="244"/>
    </location>
</feature>
<dbReference type="PANTHER" id="PTHR21143">
    <property type="entry name" value="INVERTEBRATE GUSTATORY RECEPTOR"/>
    <property type="match status" value="1"/>
</dbReference>
<dbReference type="GO" id="GO:0008049">
    <property type="term" value="P:male courtship behavior"/>
    <property type="evidence" value="ECO:0007669"/>
    <property type="project" value="TreeGrafter"/>
</dbReference>
<feature type="transmembrane region" description="Helical" evidence="8">
    <location>
        <begin position="130"/>
        <end position="147"/>
    </location>
</feature>
<keyword evidence="2 8" id="KW-1003">Cell membrane</keyword>
<evidence type="ECO:0000313" key="9">
    <source>
        <dbReference type="EMBL" id="KAK9504848.1"/>
    </source>
</evidence>
<evidence type="ECO:0000256" key="5">
    <source>
        <dbReference type="ARBA" id="ARBA00023136"/>
    </source>
</evidence>
<keyword evidence="6 8" id="KW-0675">Receptor</keyword>
<evidence type="ECO:0000256" key="3">
    <source>
        <dbReference type="ARBA" id="ARBA00022692"/>
    </source>
</evidence>
<dbReference type="InterPro" id="IPR013604">
    <property type="entry name" value="7TM_chemorcpt"/>
</dbReference>
<evidence type="ECO:0000256" key="1">
    <source>
        <dbReference type="ARBA" id="ARBA00004651"/>
    </source>
</evidence>
<evidence type="ECO:0000256" key="8">
    <source>
        <dbReference type="RuleBase" id="RU363108"/>
    </source>
</evidence>
<dbReference type="AlphaFoldDB" id="A0AAW1D460"/>
<evidence type="ECO:0000313" key="10">
    <source>
        <dbReference type="Proteomes" id="UP001461498"/>
    </source>
</evidence>
<reference evidence="9 10" key="1">
    <citation type="submission" date="2022-12" db="EMBL/GenBank/DDBJ databases">
        <title>Chromosome-level genome assembly of true bugs.</title>
        <authorList>
            <person name="Ma L."/>
            <person name="Li H."/>
        </authorList>
    </citation>
    <scope>NUCLEOTIDE SEQUENCE [LARGE SCALE GENOMIC DNA]</scope>
    <source>
        <strain evidence="9">Lab_2022b</strain>
    </source>
</reference>
<proteinExistence type="inferred from homology"/>
<keyword evidence="10" id="KW-1185">Reference proteome</keyword>
<feature type="transmembrane region" description="Helical" evidence="8">
    <location>
        <begin position="256"/>
        <end position="280"/>
    </location>
</feature>
<comment type="subcellular location">
    <subcellularLocation>
        <location evidence="1 8">Cell membrane</location>
        <topology evidence="1 8">Multi-pass membrane protein</topology>
    </subcellularLocation>
</comment>
<feature type="transmembrane region" description="Helical" evidence="8">
    <location>
        <begin position="43"/>
        <end position="65"/>
    </location>
</feature>
<dbReference type="GO" id="GO:0005886">
    <property type="term" value="C:plasma membrane"/>
    <property type="evidence" value="ECO:0007669"/>
    <property type="project" value="UniProtKB-SubCell"/>
</dbReference>
<dbReference type="GO" id="GO:0007635">
    <property type="term" value="P:chemosensory behavior"/>
    <property type="evidence" value="ECO:0007669"/>
    <property type="project" value="TreeGrafter"/>
</dbReference>
<dbReference type="Pfam" id="PF08395">
    <property type="entry name" value="7tm_7"/>
    <property type="match status" value="1"/>
</dbReference>
<dbReference type="GO" id="GO:0050909">
    <property type="term" value="P:sensory perception of taste"/>
    <property type="evidence" value="ECO:0007669"/>
    <property type="project" value="InterPro"/>
</dbReference>
<feature type="transmembrane region" description="Helical" evidence="8">
    <location>
        <begin position="159"/>
        <end position="179"/>
    </location>
</feature>
<comment type="caution">
    <text evidence="9">The sequence shown here is derived from an EMBL/GenBank/DDBJ whole genome shotgun (WGS) entry which is preliminary data.</text>
</comment>
<comment type="function">
    <text evidence="8">Gustatory receptor which mediates acceptance or avoidance behavior, depending on its substrates.</text>
</comment>
<feature type="transmembrane region" description="Helical" evidence="8">
    <location>
        <begin position="77"/>
        <end position="100"/>
    </location>
</feature>
<dbReference type="GO" id="GO:0007165">
    <property type="term" value="P:signal transduction"/>
    <property type="evidence" value="ECO:0007669"/>
    <property type="project" value="UniProtKB-KW"/>
</dbReference>
<keyword evidence="3 8" id="KW-0812">Transmembrane</keyword>
<comment type="similarity">
    <text evidence="8">Belongs to the insect chemoreceptor superfamily. Gustatory receptor (GR) family.</text>
</comment>
<keyword evidence="4 8" id="KW-1133">Transmembrane helix</keyword>
<dbReference type="GO" id="GO:0043025">
    <property type="term" value="C:neuronal cell body"/>
    <property type="evidence" value="ECO:0007669"/>
    <property type="project" value="TreeGrafter"/>
</dbReference>
<organism evidence="9 10">
    <name type="scientific">Rhynocoris fuscipes</name>
    <dbReference type="NCBI Taxonomy" id="488301"/>
    <lineage>
        <taxon>Eukaryota</taxon>
        <taxon>Metazoa</taxon>
        <taxon>Ecdysozoa</taxon>
        <taxon>Arthropoda</taxon>
        <taxon>Hexapoda</taxon>
        <taxon>Insecta</taxon>
        <taxon>Pterygota</taxon>
        <taxon>Neoptera</taxon>
        <taxon>Paraneoptera</taxon>
        <taxon>Hemiptera</taxon>
        <taxon>Heteroptera</taxon>
        <taxon>Panheteroptera</taxon>
        <taxon>Cimicomorpha</taxon>
        <taxon>Reduviidae</taxon>
        <taxon>Harpactorinae</taxon>
        <taxon>Harpactorini</taxon>
        <taxon>Rhynocoris</taxon>
    </lineage>
</organism>
<accession>A0AAW1D460</accession>
<sequence length="377" mass="43203">MTQRVNSELYLLDKVSPLFPLARLTGVLPYSDELNFSEKWFKYSLLSITTIVASVNAFRAVYLIYSSNNFLNEGFNTILYIFQSSLNDICLITHLIQLIFRRNILKKVFKQLKSFDTIWSTYTSVFSKKLTGFGLLWVALSQAAILITDSTTYEKLVRVTYSTTYITFYTIVMTFCCLLELVRNHFITLTKEIKPIDTQLHRQISMHYSLIQLAYNINKLFSLQLLITCMRCSINFICQMFFFLQFLRNNDWAVDMVLALTFLIGDCIMELIILFCIAASCSETSAKDSPQISQIKGKINHRTLSFQNGLQLYVTLNKSIEFSASGFFSIGYPLVTSVLAAATTYLVILVQFSMVPDSSKKFNQTAEVLIPKLNYTN</sequence>
<gene>
    <name evidence="9" type="ORF">O3M35_009026</name>
</gene>
<dbReference type="PANTHER" id="PTHR21143:SF133">
    <property type="entry name" value="GUSTATORY AND PHEROMONE RECEPTOR 32A-RELATED"/>
    <property type="match status" value="1"/>
</dbReference>
<keyword evidence="5 8" id="KW-0472">Membrane</keyword>
<evidence type="ECO:0000256" key="2">
    <source>
        <dbReference type="ARBA" id="ARBA00022475"/>
    </source>
</evidence>
<evidence type="ECO:0000256" key="6">
    <source>
        <dbReference type="ARBA" id="ARBA00023170"/>
    </source>
</evidence>
<dbReference type="GO" id="GO:0030424">
    <property type="term" value="C:axon"/>
    <property type="evidence" value="ECO:0007669"/>
    <property type="project" value="TreeGrafter"/>
</dbReference>